<dbReference type="GO" id="GO:0030170">
    <property type="term" value="F:pyridoxal phosphate binding"/>
    <property type="evidence" value="ECO:0007669"/>
    <property type="project" value="InterPro"/>
</dbReference>
<evidence type="ECO:0000256" key="1">
    <source>
        <dbReference type="ARBA" id="ARBA00001933"/>
    </source>
</evidence>
<dbReference type="SUPFAM" id="SSF53686">
    <property type="entry name" value="Tryptophan synthase beta subunit-like PLP-dependent enzymes"/>
    <property type="match status" value="1"/>
</dbReference>
<dbReference type="Pfam" id="PF24857">
    <property type="entry name" value="THR4_C"/>
    <property type="match status" value="1"/>
</dbReference>
<keyword evidence="16" id="KW-1185">Reference proteome</keyword>
<dbReference type="InterPro" id="IPR001926">
    <property type="entry name" value="TrpB-like_PALP"/>
</dbReference>
<feature type="domain" description="Tryptophan synthase beta chain-like PALP" evidence="13">
    <location>
        <begin position="99"/>
        <end position="338"/>
    </location>
</feature>
<evidence type="ECO:0000313" key="16">
    <source>
        <dbReference type="Proteomes" id="UP000525652"/>
    </source>
</evidence>
<evidence type="ECO:0000256" key="11">
    <source>
        <dbReference type="NCBIfam" id="TIGR00260"/>
    </source>
</evidence>
<dbReference type="Pfam" id="PF14821">
    <property type="entry name" value="Thr_synth_N"/>
    <property type="match status" value="1"/>
</dbReference>
<evidence type="ECO:0000256" key="5">
    <source>
        <dbReference type="ARBA" id="ARBA00018679"/>
    </source>
</evidence>
<evidence type="ECO:0000313" key="15">
    <source>
        <dbReference type="EMBL" id="MBC2604352.1"/>
    </source>
</evidence>
<evidence type="ECO:0000256" key="12">
    <source>
        <dbReference type="PIRSR" id="PIRSR604450-51"/>
    </source>
</evidence>
<keyword evidence="9 15" id="KW-0456">Lyase</keyword>
<dbReference type="GO" id="GO:0004795">
    <property type="term" value="F:threonine synthase activity"/>
    <property type="evidence" value="ECO:0007669"/>
    <property type="project" value="UniProtKB-UniRule"/>
</dbReference>
<dbReference type="Proteomes" id="UP000525652">
    <property type="component" value="Unassembled WGS sequence"/>
</dbReference>
<evidence type="ECO:0000259" key="13">
    <source>
        <dbReference type="Pfam" id="PF00291"/>
    </source>
</evidence>
<feature type="domain" description="Threonine synthase N-terminal" evidence="14">
    <location>
        <begin position="2"/>
        <end position="78"/>
    </location>
</feature>
<evidence type="ECO:0000256" key="10">
    <source>
        <dbReference type="ARBA" id="ARBA00049144"/>
    </source>
</evidence>
<dbReference type="InterPro" id="IPR036052">
    <property type="entry name" value="TrpB-like_PALP_sf"/>
</dbReference>
<dbReference type="PANTHER" id="PTHR42690:SF1">
    <property type="entry name" value="THREONINE SYNTHASE-LIKE 2"/>
    <property type="match status" value="1"/>
</dbReference>
<dbReference type="RefSeq" id="WP_185694964.1">
    <property type="nucleotide sequence ID" value="NZ_JACHVA010000143.1"/>
</dbReference>
<accession>A0A7X1B2L0</accession>
<dbReference type="InterPro" id="IPR037158">
    <property type="entry name" value="Thr_synth_N_sf"/>
</dbReference>
<name>A0A7X1B2L0_9BACT</name>
<evidence type="ECO:0000256" key="4">
    <source>
        <dbReference type="ARBA" id="ARBA00013028"/>
    </source>
</evidence>
<evidence type="ECO:0000259" key="14">
    <source>
        <dbReference type="Pfam" id="PF14821"/>
    </source>
</evidence>
<dbReference type="EMBL" id="JACHVA010000143">
    <property type="protein sequence ID" value="MBC2604352.1"/>
    <property type="molecule type" value="Genomic_DNA"/>
</dbReference>
<comment type="pathway">
    <text evidence="2">Amino-acid biosynthesis; L-threonine biosynthesis; L-threonine from L-aspartate: step 5/5.</text>
</comment>
<feature type="modified residue" description="N6-(pyridoxal phosphate)lysine" evidence="12">
    <location>
        <position position="110"/>
    </location>
</feature>
<evidence type="ECO:0000256" key="8">
    <source>
        <dbReference type="ARBA" id="ARBA00022898"/>
    </source>
</evidence>
<proteinExistence type="inferred from homology"/>
<dbReference type="Pfam" id="PF00291">
    <property type="entry name" value="PALP"/>
    <property type="match status" value="1"/>
</dbReference>
<evidence type="ECO:0000256" key="9">
    <source>
        <dbReference type="ARBA" id="ARBA00023239"/>
    </source>
</evidence>
<comment type="catalytic activity">
    <reaction evidence="10">
        <text>O-phospho-L-homoserine + H2O = L-threonine + phosphate</text>
        <dbReference type="Rhea" id="RHEA:10840"/>
        <dbReference type="ChEBI" id="CHEBI:15377"/>
        <dbReference type="ChEBI" id="CHEBI:43474"/>
        <dbReference type="ChEBI" id="CHEBI:57590"/>
        <dbReference type="ChEBI" id="CHEBI:57926"/>
        <dbReference type="EC" id="4.2.3.1"/>
    </reaction>
</comment>
<sequence length="454" mass="49966">MKFVSTRGGVEPVSFQKAVSTGLAPDGGLFVPEKLPDLATEISSWEGLSYPELCIRLFSHFATDTDSAELRETVENAYASFDDPETAPLRRLGEGLSVLELFHGPTLAFKDFALQWLGELYEKQIARDSRSIAVLGATSGDTGAAAIHGLLGKEGVSIFILYPDGRVSPLQERQMTCTEAENVFPLAIQGSFDDAQKSLKEVFGDQDFRAECGLSAVNSINLARILAQCAYYIYAALKIPAERREKIRFVVPTGNFGNVLAGWMAYRMGMPASGFVVATNQNDILHRFFSTGRYEVGDVRPSLAPSMDIQVASNFERFLYYRVDGDSSKVSSWMKEFASSGRVELPAPEGWGFTSTATDDGEIEGIIRSVHQEFDYVVDPHTACGFSWDRREGEETIILSTAHPAKFPETIEKATGLVVTHPSLEELKAKKIVKFPIEATSTNIQDFIRSHLPS</sequence>
<dbReference type="PROSITE" id="PS00165">
    <property type="entry name" value="DEHYDRATASE_SER_THR"/>
    <property type="match status" value="1"/>
</dbReference>
<dbReference type="GO" id="GO:0009088">
    <property type="term" value="P:threonine biosynthetic process"/>
    <property type="evidence" value="ECO:0007669"/>
    <property type="project" value="UniProtKB-UniRule"/>
</dbReference>
<keyword evidence="8 12" id="KW-0663">Pyridoxal phosphate</keyword>
<reference evidence="15 16" key="1">
    <citation type="submission" date="2020-07" db="EMBL/GenBank/DDBJ databases">
        <authorList>
            <person name="Feng X."/>
        </authorList>
    </citation>
    <scope>NUCLEOTIDE SEQUENCE [LARGE SCALE GENOMIC DNA]</scope>
    <source>
        <strain evidence="15 16">JCM14086</strain>
    </source>
</reference>
<dbReference type="AlphaFoldDB" id="A0A7X1B2L0"/>
<evidence type="ECO:0000256" key="7">
    <source>
        <dbReference type="ARBA" id="ARBA00022697"/>
    </source>
</evidence>
<organism evidence="15 16">
    <name type="scientific">Puniceicoccus vermicola</name>
    <dbReference type="NCBI Taxonomy" id="388746"/>
    <lineage>
        <taxon>Bacteria</taxon>
        <taxon>Pseudomonadati</taxon>
        <taxon>Verrucomicrobiota</taxon>
        <taxon>Opitutia</taxon>
        <taxon>Puniceicoccales</taxon>
        <taxon>Puniceicoccaceae</taxon>
        <taxon>Puniceicoccus</taxon>
    </lineage>
</organism>
<comment type="cofactor">
    <cofactor evidence="1 12">
        <name>pyridoxal 5'-phosphate</name>
        <dbReference type="ChEBI" id="CHEBI:597326"/>
    </cofactor>
</comment>
<evidence type="ECO:0000256" key="2">
    <source>
        <dbReference type="ARBA" id="ARBA00004979"/>
    </source>
</evidence>
<dbReference type="Gene3D" id="3.90.1380.10">
    <property type="entry name" value="Threonine synthase, N-terminal domain"/>
    <property type="match status" value="1"/>
</dbReference>
<dbReference type="PANTHER" id="PTHR42690">
    <property type="entry name" value="THREONINE SYNTHASE FAMILY MEMBER"/>
    <property type="match status" value="1"/>
</dbReference>
<evidence type="ECO:0000256" key="6">
    <source>
        <dbReference type="ARBA" id="ARBA00022605"/>
    </source>
</evidence>
<dbReference type="EC" id="4.2.3.1" evidence="4 11"/>
<gene>
    <name evidence="15" type="ORF">H5P30_21440</name>
</gene>
<dbReference type="InterPro" id="IPR051166">
    <property type="entry name" value="Threonine_Synthase"/>
</dbReference>
<keyword evidence="6" id="KW-0028">Amino-acid biosynthesis</keyword>
<protein>
    <recommendedName>
        <fullName evidence="5 11">Threonine synthase</fullName>
        <ecNumber evidence="4 11">4.2.3.1</ecNumber>
    </recommendedName>
</protein>
<dbReference type="CDD" id="cd01560">
    <property type="entry name" value="Thr-synth_2"/>
    <property type="match status" value="1"/>
</dbReference>
<comment type="caution">
    <text evidence="15">The sequence shown here is derived from an EMBL/GenBank/DDBJ whole genome shotgun (WGS) entry which is preliminary data.</text>
</comment>
<keyword evidence="7" id="KW-0791">Threonine biosynthesis</keyword>
<dbReference type="NCBIfam" id="TIGR00260">
    <property type="entry name" value="thrC"/>
    <property type="match status" value="1"/>
</dbReference>
<evidence type="ECO:0000256" key="3">
    <source>
        <dbReference type="ARBA" id="ARBA00005517"/>
    </source>
</evidence>
<dbReference type="InterPro" id="IPR000634">
    <property type="entry name" value="Ser/Thr_deHydtase_PyrdxlP-BS"/>
</dbReference>
<dbReference type="UniPathway" id="UPA00050">
    <property type="reaction ID" value="UER00065"/>
</dbReference>
<comment type="similarity">
    <text evidence="3">Belongs to the threonine synthase family.</text>
</comment>
<dbReference type="Gene3D" id="3.40.50.1100">
    <property type="match status" value="2"/>
</dbReference>
<dbReference type="InterPro" id="IPR004450">
    <property type="entry name" value="Thr_synthase-like"/>
</dbReference>
<dbReference type="InterPro" id="IPR029144">
    <property type="entry name" value="Thr_synth_N"/>
</dbReference>